<keyword evidence="2" id="KW-1185">Reference proteome</keyword>
<dbReference type="OMA" id="GERRYCM"/>
<dbReference type="OrthoDB" id="425354at2759"/>
<evidence type="ECO:0000313" key="1">
    <source>
        <dbReference type="EMBL" id="CDO73205.1"/>
    </source>
</evidence>
<dbReference type="PANTHER" id="PTHR38115:SF1">
    <property type="entry name" value="LIPOCALIN-LIKE DOMAIN-CONTAINING PROTEIN"/>
    <property type="match status" value="1"/>
</dbReference>
<dbReference type="PANTHER" id="PTHR38115">
    <property type="entry name" value="LIPOCALIN-LIKE DOMAIN-CONTAINING PROTEIN"/>
    <property type="match status" value="1"/>
</dbReference>
<name>A0A060SFP9_PYCCI</name>
<protein>
    <submittedName>
        <fullName evidence="1">Uncharacterized protein</fullName>
    </submittedName>
</protein>
<dbReference type="HOGENOM" id="CLU_088979_2_0_1"/>
<dbReference type="InterPro" id="IPR012674">
    <property type="entry name" value="Calycin"/>
</dbReference>
<accession>A0A060SFP9</accession>
<comment type="caution">
    <text evidence="1">The sequence shown here is derived from an EMBL/GenBank/DDBJ whole genome shotgun (WGS) entry which is preliminary data.</text>
</comment>
<dbReference type="SUPFAM" id="SSF50814">
    <property type="entry name" value="Lipocalins"/>
    <property type="match status" value="1"/>
</dbReference>
<dbReference type="EMBL" id="CCBP010000119">
    <property type="protein sequence ID" value="CDO73205.1"/>
    <property type="molecule type" value="Genomic_DNA"/>
</dbReference>
<dbReference type="InterPro" id="IPR053037">
    <property type="entry name" value="Pericyclase_pydY-like"/>
</dbReference>
<dbReference type="Proteomes" id="UP000029665">
    <property type="component" value="Unassembled WGS sequence"/>
</dbReference>
<dbReference type="AlphaFoldDB" id="A0A060SFP9"/>
<gene>
    <name evidence="1" type="ORF">BN946_scf185007.g260</name>
</gene>
<dbReference type="Gene3D" id="2.40.128.20">
    <property type="match status" value="1"/>
</dbReference>
<evidence type="ECO:0000313" key="2">
    <source>
        <dbReference type="Proteomes" id="UP000029665"/>
    </source>
</evidence>
<organism evidence="1 2">
    <name type="scientific">Pycnoporus cinnabarinus</name>
    <name type="common">Cinnabar-red polypore</name>
    <name type="synonym">Trametes cinnabarina</name>
    <dbReference type="NCBI Taxonomy" id="5643"/>
    <lineage>
        <taxon>Eukaryota</taxon>
        <taxon>Fungi</taxon>
        <taxon>Dikarya</taxon>
        <taxon>Basidiomycota</taxon>
        <taxon>Agaricomycotina</taxon>
        <taxon>Agaricomycetes</taxon>
        <taxon>Polyporales</taxon>
        <taxon>Polyporaceae</taxon>
        <taxon>Trametes</taxon>
    </lineage>
</organism>
<reference evidence="1" key="1">
    <citation type="submission" date="2014-01" db="EMBL/GenBank/DDBJ databases">
        <title>The genome of the white-rot fungus Pycnoporus cinnabarinus: a basidiomycete model with a versatile arsenal for lignocellulosic biomass breakdown.</title>
        <authorList>
            <person name="Levasseur A."/>
            <person name="Lomascolo A."/>
            <person name="Ruiz-Duenas F.J."/>
            <person name="Uzan E."/>
            <person name="Piumi F."/>
            <person name="Kues U."/>
            <person name="Ram A.F.J."/>
            <person name="Murat C."/>
            <person name="Haon M."/>
            <person name="Benoit I."/>
            <person name="Arfi Y."/>
            <person name="Chevret D."/>
            <person name="Drula E."/>
            <person name="Kwon M.J."/>
            <person name="Gouret P."/>
            <person name="Lesage-Meessen L."/>
            <person name="Lombard V."/>
            <person name="Mariette J."/>
            <person name="Noirot C."/>
            <person name="Park J."/>
            <person name="Patyshakuliyeva A."/>
            <person name="Wieneger R.A.B."/>
            <person name="Wosten H.A.B."/>
            <person name="Martin F."/>
            <person name="Coutinho P.M."/>
            <person name="de Vries R."/>
            <person name="Martinez A.T."/>
            <person name="Klopp C."/>
            <person name="Pontarotti P."/>
            <person name="Henrissat B."/>
            <person name="Record E."/>
        </authorList>
    </citation>
    <scope>NUCLEOTIDE SEQUENCE [LARGE SCALE GENOMIC DNA]</scope>
    <source>
        <strain evidence="1">BRFM137</strain>
    </source>
</reference>
<proteinExistence type="predicted"/>
<sequence length="219" mass="25070">MNLLSVSGRINTFVNPNSDHATPKPAIVITTMAVPAEMTSRDLSGKFRMSKTLSDDSDEILRLQGVSWFTRKAIGMATVYLNIKHYKDEAGIEHVDIDQSVTGGIKGTSEYRILDWEERPHEDHVFGAVLSKSKRVPLTEIEREWMKKDWLDESLEDGKIIFTCAKADPSKNKQKWSSEQTWGFELVNGEKRYTRHVFFEGPNDEVMEIRLVYDYLGPL</sequence>